<feature type="compositionally biased region" description="Low complexity" evidence="1">
    <location>
        <begin position="423"/>
        <end position="435"/>
    </location>
</feature>
<name>K5X9F6_PHACS</name>
<dbReference type="InterPro" id="IPR035979">
    <property type="entry name" value="RBD_domain_sf"/>
</dbReference>
<feature type="domain" description="DUF2433" evidence="2">
    <location>
        <begin position="274"/>
        <end position="393"/>
    </location>
</feature>
<feature type="region of interest" description="Disordered" evidence="1">
    <location>
        <begin position="1"/>
        <end position="22"/>
    </location>
</feature>
<dbReference type="PANTHER" id="PTHR31987:SF11">
    <property type="entry name" value="DUF2433 DOMAIN-CONTAINING PROTEIN"/>
    <property type="match status" value="1"/>
</dbReference>
<dbReference type="Pfam" id="PF10360">
    <property type="entry name" value="DUF2433"/>
    <property type="match status" value="1"/>
</dbReference>
<reference evidence="3 4" key="1">
    <citation type="journal article" date="2012" name="BMC Genomics">
        <title>Comparative genomics of the white-rot fungi, Phanerochaete carnosa and P. chrysosporium, to elucidate the genetic basis of the distinct wood types they colonize.</title>
        <authorList>
            <person name="Suzuki H."/>
            <person name="MacDonald J."/>
            <person name="Syed K."/>
            <person name="Salamov A."/>
            <person name="Hori C."/>
            <person name="Aerts A."/>
            <person name="Henrissat B."/>
            <person name="Wiebenga A."/>
            <person name="vanKuyk P.A."/>
            <person name="Barry K."/>
            <person name="Lindquist E."/>
            <person name="LaButti K."/>
            <person name="Lapidus A."/>
            <person name="Lucas S."/>
            <person name="Coutinho P."/>
            <person name="Gong Y."/>
            <person name="Samejima M."/>
            <person name="Mahadevan R."/>
            <person name="Abou-Zaid M."/>
            <person name="de Vries R.P."/>
            <person name="Igarashi K."/>
            <person name="Yadav J.S."/>
            <person name="Grigoriev I.V."/>
            <person name="Master E.R."/>
        </authorList>
    </citation>
    <scope>NUCLEOTIDE SEQUENCE [LARGE SCALE GENOMIC DNA]</scope>
    <source>
        <strain evidence="3 4">HHB-10118-sp</strain>
    </source>
</reference>
<evidence type="ECO:0000256" key="1">
    <source>
        <dbReference type="SAM" id="MobiDB-lite"/>
    </source>
</evidence>
<dbReference type="InterPro" id="IPR018829">
    <property type="entry name" value="DUF2433"/>
</dbReference>
<evidence type="ECO:0000313" key="3">
    <source>
        <dbReference type="EMBL" id="EKM59527.1"/>
    </source>
</evidence>
<dbReference type="OrthoDB" id="3918848at2759"/>
<dbReference type="GeneID" id="18907713"/>
<accession>K5X9F6</accession>
<dbReference type="InParanoid" id="K5X9F6"/>
<feature type="compositionally biased region" description="Basic and acidic residues" evidence="1">
    <location>
        <begin position="473"/>
        <end position="484"/>
    </location>
</feature>
<feature type="compositionally biased region" description="Low complexity" evidence="1">
    <location>
        <begin position="403"/>
        <end position="414"/>
    </location>
</feature>
<proteinExistence type="predicted"/>
<feature type="region of interest" description="Disordered" evidence="1">
    <location>
        <begin position="398"/>
        <end position="571"/>
    </location>
</feature>
<dbReference type="InterPro" id="IPR052743">
    <property type="entry name" value="Glutaminase_GtaA"/>
</dbReference>
<organism evidence="3 4">
    <name type="scientific">Phanerochaete carnosa (strain HHB-10118-sp)</name>
    <name type="common">White-rot fungus</name>
    <name type="synonym">Peniophora carnosa</name>
    <dbReference type="NCBI Taxonomy" id="650164"/>
    <lineage>
        <taxon>Eukaryota</taxon>
        <taxon>Fungi</taxon>
        <taxon>Dikarya</taxon>
        <taxon>Basidiomycota</taxon>
        <taxon>Agaricomycotina</taxon>
        <taxon>Agaricomycetes</taxon>
        <taxon>Polyporales</taxon>
        <taxon>Phanerochaetaceae</taxon>
        <taxon>Phanerochaete</taxon>
    </lineage>
</organism>
<dbReference type="STRING" id="650164.K5X9F6"/>
<feature type="compositionally biased region" description="Polar residues" evidence="1">
    <location>
        <begin position="461"/>
        <end position="472"/>
    </location>
</feature>
<evidence type="ECO:0000259" key="2">
    <source>
        <dbReference type="Pfam" id="PF10360"/>
    </source>
</evidence>
<sequence length="654" mass="71057">MQPSRPASASTRQAASPHPSALQQINTQTKVFDTAQGRLLCIADIRGRLSALNDLAREANACAIIHTGDFGFFEASSLDRINDRTLRHLTMYSPLIPSAQRTHLLAPENPPAIIRSTVTISLLSEFPLLLSGQIKLQIPVYTVWGACEDVSILEKFRSGAYAVDNLHVIDEATTRVLDLGGVKLRLLGLGGALVPHKMFDNGDGQATIAGGQGTMWTTALQIGELVDTAQRIYDPTETRLLVTHASPGREGIMAQLALVLKADLTISAGLHFRYACSYNDFSAQGDFEGFRRKLLVGKEGFEKVWESVKAQVDNVIDDNQRVLLDKALSVVDRIPPPPNQPLANGHIPGEEPAWKNCWNWNLCDAAYGSLVLDIRDGRVSAELKSQGFNYAYRKTVTPSTIEPTPNTTSTSFPNVNATGTPKGSSTGAGATPTTSEKPLPPHLAPAGAKSKPTTPPPTSGRETPNKANGSSDKSAEKMEKERAKRERKKERKQQERADKDGAAQGKEDEGSGQASPVPDIDVSSPREGVKSGKNTPDVGEVKRDDGVLSPGTESTGGARTPTSRRPQRNPWTIFMRLQTPAQENEIREFFGEAKEGIVRVTYPNNFAGKALKMAYIEFGDEEAMKAGLEKHAEVRAHSSQFNDSALTRSYFPRN</sequence>
<dbReference type="RefSeq" id="XP_007392086.1">
    <property type="nucleotide sequence ID" value="XM_007392024.1"/>
</dbReference>
<dbReference type="InterPro" id="IPR012677">
    <property type="entry name" value="Nucleotide-bd_a/b_plait_sf"/>
</dbReference>
<dbReference type="PANTHER" id="PTHR31987">
    <property type="entry name" value="GLUTAMINASE A-RELATED"/>
    <property type="match status" value="1"/>
</dbReference>
<dbReference type="KEGG" id="pco:PHACADRAFT_114399"/>
<protein>
    <recommendedName>
        <fullName evidence="2">DUF2433 domain-containing protein</fullName>
    </recommendedName>
</protein>
<dbReference type="SUPFAM" id="SSF54928">
    <property type="entry name" value="RNA-binding domain, RBD"/>
    <property type="match status" value="1"/>
</dbReference>
<evidence type="ECO:0000313" key="4">
    <source>
        <dbReference type="Proteomes" id="UP000008370"/>
    </source>
</evidence>
<feature type="compositionally biased region" description="Basic and acidic residues" evidence="1">
    <location>
        <begin position="492"/>
        <end position="509"/>
    </location>
</feature>
<feature type="compositionally biased region" description="Polar residues" evidence="1">
    <location>
        <begin position="1"/>
        <end position="14"/>
    </location>
</feature>
<feature type="compositionally biased region" description="Polar residues" evidence="1">
    <location>
        <begin position="551"/>
        <end position="564"/>
    </location>
</feature>
<keyword evidence="4" id="KW-1185">Reference proteome</keyword>
<dbReference type="HOGENOM" id="CLU_016583_0_1_1"/>
<dbReference type="AlphaFoldDB" id="K5X9F6"/>
<dbReference type="InterPro" id="IPR029052">
    <property type="entry name" value="Metallo-depent_PP-like"/>
</dbReference>
<gene>
    <name evidence="3" type="ORF">PHACADRAFT_114399</name>
</gene>
<dbReference type="Proteomes" id="UP000008370">
    <property type="component" value="Unassembled WGS sequence"/>
</dbReference>
<dbReference type="EMBL" id="JH930469">
    <property type="protein sequence ID" value="EKM59527.1"/>
    <property type="molecule type" value="Genomic_DNA"/>
</dbReference>
<dbReference type="GO" id="GO:0003676">
    <property type="term" value="F:nucleic acid binding"/>
    <property type="evidence" value="ECO:0007669"/>
    <property type="project" value="InterPro"/>
</dbReference>
<dbReference type="Gene3D" id="3.30.70.330">
    <property type="match status" value="1"/>
</dbReference>
<dbReference type="SUPFAM" id="SSF56300">
    <property type="entry name" value="Metallo-dependent phosphatases"/>
    <property type="match status" value="1"/>
</dbReference>